<proteinExistence type="predicted"/>
<evidence type="ECO:0000313" key="2">
    <source>
        <dbReference type="Proteomes" id="UP001597079"/>
    </source>
</evidence>
<gene>
    <name evidence="1" type="ORF">ACFSB2_05540</name>
</gene>
<protein>
    <recommendedName>
        <fullName evidence="3">Transposase/invertase (TIGR01784 family)</fullName>
    </recommendedName>
</protein>
<reference evidence="2" key="1">
    <citation type="journal article" date="2019" name="Int. J. Syst. Evol. Microbiol.">
        <title>The Global Catalogue of Microorganisms (GCM) 10K type strain sequencing project: providing services to taxonomists for standard genome sequencing and annotation.</title>
        <authorList>
            <consortium name="The Broad Institute Genomics Platform"/>
            <consortium name="The Broad Institute Genome Sequencing Center for Infectious Disease"/>
            <person name="Wu L."/>
            <person name="Ma J."/>
        </authorList>
    </citation>
    <scope>NUCLEOTIDE SEQUENCE [LARGE SCALE GENOMIC DNA]</scope>
    <source>
        <strain evidence="2">CGMCC 1.12286</strain>
    </source>
</reference>
<evidence type="ECO:0008006" key="3">
    <source>
        <dbReference type="Google" id="ProtNLM"/>
    </source>
</evidence>
<dbReference type="EMBL" id="JBHUCX010000018">
    <property type="protein sequence ID" value="MFD1674175.1"/>
    <property type="molecule type" value="Genomic_DNA"/>
</dbReference>
<accession>A0ABW4JE21</accession>
<evidence type="ECO:0000313" key="1">
    <source>
        <dbReference type="EMBL" id="MFD1674175.1"/>
    </source>
</evidence>
<keyword evidence="2" id="KW-1185">Reference proteome</keyword>
<sequence length="77" mass="9002">MKKEPMQMWEMVQEIYDDGFREGLEEARREGLEEGRQQEKRDIACCLLREGLVADLVAKYTLLSVDEVNALQRQLAE</sequence>
<dbReference type="Proteomes" id="UP001597079">
    <property type="component" value="Unassembled WGS sequence"/>
</dbReference>
<comment type="caution">
    <text evidence="1">The sequence shown here is derived from an EMBL/GenBank/DDBJ whole genome shotgun (WGS) entry which is preliminary data.</text>
</comment>
<dbReference type="RefSeq" id="WP_377941991.1">
    <property type="nucleotide sequence ID" value="NZ_JBHUCX010000018.1"/>
</dbReference>
<name>A0ABW4JE21_9BACL</name>
<organism evidence="1 2">
    <name type="scientific">Alicyclobacillus fodiniaquatilis</name>
    <dbReference type="NCBI Taxonomy" id="1661150"/>
    <lineage>
        <taxon>Bacteria</taxon>
        <taxon>Bacillati</taxon>
        <taxon>Bacillota</taxon>
        <taxon>Bacilli</taxon>
        <taxon>Bacillales</taxon>
        <taxon>Alicyclobacillaceae</taxon>
        <taxon>Alicyclobacillus</taxon>
    </lineage>
</organism>